<dbReference type="Proteomes" id="UP000677228">
    <property type="component" value="Unassembled WGS sequence"/>
</dbReference>
<feature type="domain" description="NAD-dependent epimerase/dehydratase" evidence="1">
    <location>
        <begin position="3"/>
        <end position="210"/>
    </location>
</feature>
<dbReference type="Pfam" id="PF01370">
    <property type="entry name" value="Epimerase"/>
    <property type="match status" value="1"/>
</dbReference>
<accession>A0A814G7G4</accession>
<dbReference type="Proteomes" id="UP000681722">
    <property type="component" value="Unassembled WGS sequence"/>
</dbReference>
<dbReference type="PANTHER" id="PTHR43245">
    <property type="entry name" value="BIFUNCTIONAL POLYMYXIN RESISTANCE PROTEIN ARNA"/>
    <property type="match status" value="1"/>
</dbReference>
<dbReference type="EMBL" id="CAJNOK010004336">
    <property type="protein sequence ID" value="CAF0934363.1"/>
    <property type="molecule type" value="Genomic_DNA"/>
</dbReference>
<dbReference type="Proteomes" id="UP000663829">
    <property type="component" value="Unassembled WGS sequence"/>
</dbReference>
<organism evidence="3 6">
    <name type="scientific">Didymodactylos carnosus</name>
    <dbReference type="NCBI Taxonomy" id="1234261"/>
    <lineage>
        <taxon>Eukaryota</taxon>
        <taxon>Metazoa</taxon>
        <taxon>Spiralia</taxon>
        <taxon>Gnathifera</taxon>
        <taxon>Rotifera</taxon>
        <taxon>Eurotatoria</taxon>
        <taxon>Bdelloidea</taxon>
        <taxon>Philodinida</taxon>
        <taxon>Philodinidae</taxon>
        <taxon>Didymodactylos</taxon>
    </lineage>
</organism>
<evidence type="ECO:0000313" key="4">
    <source>
        <dbReference type="EMBL" id="CAF3710267.1"/>
    </source>
</evidence>
<proteinExistence type="predicted"/>
<dbReference type="AlphaFoldDB" id="A0A814G7G4"/>
<name>A0A814G7G4_9BILA</name>
<dbReference type="EMBL" id="CAJOBA010004338">
    <property type="protein sequence ID" value="CAF3710267.1"/>
    <property type="molecule type" value="Genomic_DNA"/>
</dbReference>
<dbReference type="InterPro" id="IPR036291">
    <property type="entry name" value="NAD(P)-bd_dom_sf"/>
</dbReference>
<dbReference type="Gene3D" id="3.40.50.720">
    <property type="entry name" value="NAD(P)-binding Rossmann-like Domain"/>
    <property type="match status" value="1"/>
</dbReference>
<evidence type="ECO:0000313" key="3">
    <source>
        <dbReference type="EMBL" id="CAF0990212.1"/>
    </source>
</evidence>
<reference evidence="3" key="1">
    <citation type="submission" date="2021-02" db="EMBL/GenBank/DDBJ databases">
        <authorList>
            <person name="Nowell W R."/>
        </authorList>
    </citation>
    <scope>NUCLEOTIDE SEQUENCE</scope>
</reference>
<evidence type="ECO:0000259" key="1">
    <source>
        <dbReference type="Pfam" id="PF01370"/>
    </source>
</evidence>
<dbReference type="InterPro" id="IPR001509">
    <property type="entry name" value="Epimerase_deHydtase"/>
</dbReference>
<dbReference type="SUPFAM" id="SSF51735">
    <property type="entry name" value="NAD(P)-binding Rossmann-fold domains"/>
    <property type="match status" value="1"/>
</dbReference>
<dbReference type="Proteomes" id="UP000682733">
    <property type="component" value="Unassembled WGS sequence"/>
</dbReference>
<keyword evidence="6" id="KW-1185">Reference proteome</keyword>
<evidence type="ECO:0000313" key="5">
    <source>
        <dbReference type="EMBL" id="CAF3762239.1"/>
    </source>
</evidence>
<dbReference type="EMBL" id="CAJOBC010003003">
    <property type="protein sequence ID" value="CAF3762239.1"/>
    <property type="molecule type" value="Genomic_DNA"/>
</dbReference>
<gene>
    <name evidence="3" type="ORF">GPM918_LOCUS13213</name>
    <name evidence="2" type="ORF">OVA965_LOCUS11303</name>
    <name evidence="5" type="ORF">SRO942_LOCUS13213</name>
    <name evidence="4" type="ORF">TMI583_LOCUS11299</name>
</gene>
<dbReference type="InterPro" id="IPR050177">
    <property type="entry name" value="Lipid_A_modif_metabolic_enz"/>
</dbReference>
<sequence length="292" mass="33369">MKILVIGGTRYFGKLLVQKLAENQKDQITVVSRQPLLDINHNSCGITYAKVDRRDIDEFKTVTCYQNWDLIFDQICMNSTDAAQACRLFSGRVGRYIATSSMSVYAFGSNLAEHEFEAQIHKFNEIANEYDEYAEAKRQMEATLSQNASFPVAFARFPIVLGPNDYTKRLLFHIQRIRNNEPIYFPNLQARMSFIHSSDAARGLLWLALSDVTGPINLSSRTPISLYNLVRSIEKAVDKNAHLTSESSKDNHSPFGIKSDWYLSVKRAKNEGFTSVDTFRWLLPLIESEKYK</sequence>
<evidence type="ECO:0000313" key="6">
    <source>
        <dbReference type="Proteomes" id="UP000663829"/>
    </source>
</evidence>
<dbReference type="OrthoDB" id="16464at2759"/>
<dbReference type="EMBL" id="CAJNOQ010003003">
    <property type="protein sequence ID" value="CAF0990212.1"/>
    <property type="molecule type" value="Genomic_DNA"/>
</dbReference>
<protein>
    <recommendedName>
        <fullName evidence="1">NAD-dependent epimerase/dehydratase domain-containing protein</fullName>
    </recommendedName>
</protein>
<comment type="caution">
    <text evidence="3">The sequence shown here is derived from an EMBL/GenBank/DDBJ whole genome shotgun (WGS) entry which is preliminary data.</text>
</comment>
<evidence type="ECO:0000313" key="2">
    <source>
        <dbReference type="EMBL" id="CAF0934363.1"/>
    </source>
</evidence>